<keyword evidence="7" id="KW-1185">Reference proteome</keyword>
<name>A0A1S2L647_9BACI</name>
<evidence type="ECO:0000256" key="2">
    <source>
        <dbReference type="ARBA" id="ARBA00022679"/>
    </source>
</evidence>
<sequence>MNEIEYWYDTEYDEWERLERHKIEFDITKRFLNDFIKGENLEIFDIGGGPGRYAMYLAERGHRVTLLDLSKKNIEVAKRKSFEKGITLQGYIHGNALELEEFEPQYDVILLMGPLYHLIKKSDRRKAVEGAIKLLKPNGIIIVTFISSYAPIQDNLLHLYPIDFVEDLLGYLENGENKEGKGFTTAYFINPNEAKEFMNSHGLQEVTFAGIENILGCKEKEINLLDESEYRKWIEIGYRLSTDESLIGTSQHLLYIGSKA</sequence>
<evidence type="ECO:0000256" key="1">
    <source>
        <dbReference type="ARBA" id="ARBA00022603"/>
    </source>
</evidence>
<evidence type="ECO:0000259" key="4">
    <source>
        <dbReference type="Pfam" id="PF13649"/>
    </source>
</evidence>
<evidence type="ECO:0000256" key="3">
    <source>
        <dbReference type="ARBA" id="ARBA00022691"/>
    </source>
</evidence>
<evidence type="ECO:0000313" key="6">
    <source>
        <dbReference type="EMBL" id="QOY34758.1"/>
    </source>
</evidence>
<dbReference type="SUPFAM" id="SSF53335">
    <property type="entry name" value="S-adenosyl-L-methionine-dependent methyltransferases"/>
    <property type="match status" value="1"/>
</dbReference>
<dbReference type="PANTHER" id="PTHR43464:SF19">
    <property type="entry name" value="UBIQUINONE BIOSYNTHESIS O-METHYLTRANSFERASE, MITOCHONDRIAL"/>
    <property type="match status" value="1"/>
</dbReference>
<evidence type="ECO:0000313" key="5">
    <source>
        <dbReference type="EMBL" id="OIJ07237.1"/>
    </source>
</evidence>
<reference evidence="6" key="4">
    <citation type="submission" date="2020-10" db="EMBL/GenBank/DDBJ databases">
        <authorList>
            <person name="Bassil N.M."/>
            <person name="Lloyd J.R."/>
        </authorList>
    </citation>
    <scope>NUCLEOTIDE SEQUENCE</scope>
    <source>
        <strain evidence="6">NB2006</strain>
    </source>
</reference>
<accession>A0A1S2L647</accession>
<dbReference type="AlphaFoldDB" id="A0A1S2L647"/>
<dbReference type="Proteomes" id="UP000180175">
    <property type="component" value="Chromosome"/>
</dbReference>
<keyword evidence="3" id="KW-0949">S-adenosyl-L-methionine</keyword>
<dbReference type="KEGG" id="aia:AWH56_018805"/>
<reference evidence="6 7" key="3">
    <citation type="journal article" date="2019" name="Int. J. Syst. Evol. Microbiol.">
        <title>Anaerobacillus isosaccharinicus sp. nov., an alkaliphilic bacterium which degrades isosaccharinic acid.</title>
        <authorList>
            <person name="Bassil N.M."/>
            <person name="Lloyd J.R."/>
        </authorList>
    </citation>
    <scope>NUCLEOTIDE SEQUENCE [LARGE SCALE GENOMIC DNA]</scope>
    <source>
        <strain evidence="6 7">NB2006</strain>
    </source>
</reference>
<proteinExistence type="predicted"/>
<dbReference type="GO" id="GO:0008168">
    <property type="term" value="F:methyltransferase activity"/>
    <property type="evidence" value="ECO:0007669"/>
    <property type="project" value="UniProtKB-KW"/>
</dbReference>
<keyword evidence="2 5" id="KW-0808">Transferase</keyword>
<dbReference type="InterPro" id="IPR029063">
    <property type="entry name" value="SAM-dependent_MTases_sf"/>
</dbReference>
<dbReference type="CDD" id="cd02440">
    <property type="entry name" value="AdoMet_MTases"/>
    <property type="match status" value="1"/>
</dbReference>
<dbReference type="EMBL" id="LQXD01000180">
    <property type="protein sequence ID" value="OIJ07237.1"/>
    <property type="molecule type" value="Genomic_DNA"/>
</dbReference>
<feature type="domain" description="Methyltransferase" evidence="4">
    <location>
        <begin position="43"/>
        <end position="139"/>
    </location>
</feature>
<gene>
    <name evidence="6" type="ORF">AWH56_018805</name>
    <name evidence="5" type="ORF">AWH56_20890</name>
</gene>
<dbReference type="OrthoDB" id="9810615at2"/>
<reference evidence="6 7" key="2">
    <citation type="journal article" date="2017" name="Genome Announc.">
        <title>Draft Genome Sequences of Four Alkaliphilic Bacteria Belonging to the Anaerobacillus Genus.</title>
        <authorList>
            <person name="Bassil N.M."/>
            <person name="Lloyd J.R."/>
        </authorList>
    </citation>
    <scope>NUCLEOTIDE SEQUENCE [LARGE SCALE GENOMIC DNA]</scope>
    <source>
        <strain evidence="6 7">NB2006</strain>
    </source>
</reference>
<organism evidence="5 7">
    <name type="scientific">Anaerobacillus isosaccharinicus</name>
    <dbReference type="NCBI Taxonomy" id="1532552"/>
    <lineage>
        <taxon>Bacteria</taxon>
        <taxon>Bacillati</taxon>
        <taxon>Bacillota</taxon>
        <taxon>Bacilli</taxon>
        <taxon>Bacillales</taxon>
        <taxon>Bacillaceae</taxon>
        <taxon>Anaerobacillus</taxon>
    </lineage>
</organism>
<evidence type="ECO:0000313" key="7">
    <source>
        <dbReference type="Proteomes" id="UP000180175"/>
    </source>
</evidence>
<reference evidence="5 7" key="1">
    <citation type="submission" date="2016-10" db="EMBL/GenBank/DDBJ databases">
        <title>Draft genome sequences of four alkaliphilic bacteria belonging to the Anaerobacillus genus.</title>
        <authorList>
            <person name="Bassil N.M."/>
            <person name="Lloyd J.R."/>
        </authorList>
    </citation>
    <scope>NUCLEOTIDE SEQUENCE [LARGE SCALE GENOMIC DNA]</scope>
    <source>
        <strain evidence="5 7">NB2006</strain>
    </source>
</reference>
<dbReference type="GO" id="GO:0032259">
    <property type="term" value="P:methylation"/>
    <property type="evidence" value="ECO:0007669"/>
    <property type="project" value="UniProtKB-KW"/>
</dbReference>
<dbReference type="InterPro" id="IPR041698">
    <property type="entry name" value="Methyltransf_25"/>
</dbReference>
<keyword evidence="1 5" id="KW-0489">Methyltransferase</keyword>
<protein>
    <submittedName>
        <fullName evidence="6">Methyltransferase domain-containing protein</fullName>
    </submittedName>
    <submittedName>
        <fullName evidence="5">Methyltransferase type 11</fullName>
    </submittedName>
</protein>
<dbReference type="PANTHER" id="PTHR43464">
    <property type="entry name" value="METHYLTRANSFERASE"/>
    <property type="match status" value="1"/>
</dbReference>
<dbReference type="Gene3D" id="3.40.50.150">
    <property type="entry name" value="Vaccinia Virus protein VP39"/>
    <property type="match status" value="1"/>
</dbReference>
<dbReference type="RefSeq" id="WP_071318868.1">
    <property type="nucleotide sequence ID" value="NZ_CP063356.2"/>
</dbReference>
<dbReference type="EMBL" id="CP063356">
    <property type="protein sequence ID" value="QOY34758.1"/>
    <property type="molecule type" value="Genomic_DNA"/>
</dbReference>
<dbReference type="Pfam" id="PF13649">
    <property type="entry name" value="Methyltransf_25"/>
    <property type="match status" value="1"/>
</dbReference>